<dbReference type="GO" id="GO:0061564">
    <property type="term" value="P:axon development"/>
    <property type="evidence" value="ECO:0007669"/>
    <property type="project" value="TreeGrafter"/>
</dbReference>
<keyword evidence="2" id="KW-0217">Developmental protein</keyword>
<protein>
    <submittedName>
        <fullName evidence="11">Protein atonal homolog 1b</fullName>
    </submittedName>
</protein>
<comment type="subcellular location">
    <subcellularLocation>
        <location evidence="1">Nucleus</location>
    </subcellularLocation>
</comment>
<dbReference type="GO" id="GO:0045944">
    <property type="term" value="P:positive regulation of transcription by RNA polymerase II"/>
    <property type="evidence" value="ECO:0007669"/>
    <property type="project" value="TreeGrafter"/>
</dbReference>
<dbReference type="AlphaFoldDB" id="A0A6P8GYZ5"/>
<keyword evidence="3" id="KW-0221">Differentiation</keyword>
<evidence type="ECO:0000256" key="2">
    <source>
        <dbReference type="ARBA" id="ARBA00022473"/>
    </source>
</evidence>
<dbReference type="CTD" id="493915"/>
<dbReference type="OrthoDB" id="6161578at2759"/>
<dbReference type="Proteomes" id="UP000515152">
    <property type="component" value="Chromosome 20"/>
</dbReference>
<dbReference type="SMART" id="SM00353">
    <property type="entry name" value="HLH"/>
    <property type="match status" value="1"/>
</dbReference>
<dbReference type="InterPro" id="IPR050359">
    <property type="entry name" value="bHLH_transcription_factors"/>
</dbReference>
<dbReference type="KEGG" id="char:116225224"/>
<feature type="compositionally biased region" description="Low complexity" evidence="8">
    <location>
        <begin position="38"/>
        <end position="50"/>
    </location>
</feature>
<dbReference type="CDD" id="cd19713">
    <property type="entry name" value="bHLH_TS_ATOH1"/>
    <property type="match status" value="1"/>
</dbReference>
<dbReference type="Gene3D" id="4.10.280.10">
    <property type="entry name" value="Helix-loop-helix DNA-binding domain"/>
    <property type="match status" value="1"/>
</dbReference>
<feature type="compositionally biased region" description="Basic residues" evidence="8">
    <location>
        <begin position="101"/>
        <end position="114"/>
    </location>
</feature>
<dbReference type="InterPro" id="IPR032661">
    <property type="entry name" value="ATOH1_bHLH"/>
</dbReference>
<dbReference type="Pfam" id="PF00010">
    <property type="entry name" value="HLH"/>
    <property type="match status" value="1"/>
</dbReference>
<dbReference type="PANTHER" id="PTHR19290">
    <property type="entry name" value="BASIC HELIX-LOOP-HELIX PROTEIN NEUROGENIN-RELATED"/>
    <property type="match status" value="1"/>
</dbReference>
<feature type="region of interest" description="Disordered" evidence="8">
    <location>
        <begin position="234"/>
        <end position="265"/>
    </location>
</feature>
<keyword evidence="5" id="KW-0805">Transcription regulation</keyword>
<accession>A0A6P8GYZ5</accession>
<evidence type="ECO:0000256" key="1">
    <source>
        <dbReference type="ARBA" id="ARBA00004123"/>
    </source>
</evidence>
<evidence type="ECO:0000256" key="8">
    <source>
        <dbReference type="SAM" id="MobiDB-lite"/>
    </source>
</evidence>
<feature type="compositionally biased region" description="Basic and acidic residues" evidence="8">
    <location>
        <begin position="250"/>
        <end position="265"/>
    </location>
</feature>
<evidence type="ECO:0000256" key="6">
    <source>
        <dbReference type="ARBA" id="ARBA00023163"/>
    </source>
</evidence>
<evidence type="ECO:0000313" key="10">
    <source>
        <dbReference type="Proteomes" id="UP000515152"/>
    </source>
</evidence>
<dbReference type="PROSITE" id="PS50888">
    <property type="entry name" value="BHLH"/>
    <property type="match status" value="1"/>
</dbReference>
<feature type="region of interest" description="Disordered" evidence="8">
    <location>
        <begin position="71"/>
        <end position="114"/>
    </location>
</feature>
<keyword evidence="4" id="KW-0524">Neurogenesis</keyword>
<sequence length="265" mass="29170">MSSKAKHLNWSEENIRGRLAEELSDPSRLTRSDSRSWLTPTTPLHTYTSTAGVGSGQYGHTTVDVSLENAMSGNEMSDNPFGIATDLSDRGDTTKQPSGPQKHRRNAANARERRRMHGLNHAFDKLRSVIPSNEKKLSKYDTLQMAQIYINELSEILDGVVKSECRGPRATCMPQDSLIRETSIQAFSPDSMVRTSLVYAMEPSQPPMRLMGDVCDAEDTVGHLLILSTSKSDFSKDKNECRGSNGSDGESSHLSDAEDGHATTH</sequence>
<evidence type="ECO:0000256" key="4">
    <source>
        <dbReference type="ARBA" id="ARBA00022902"/>
    </source>
</evidence>
<feature type="region of interest" description="Disordered" evidence="8">
    <location>
        <begin position="23"/>
        <end position="57"/>
    </location>
</feature>
<organism evidence="10 11">
    <name type="scientific">Clupea harengus</name>
    <name type="common">Atlantic herring</name>
    <dbReference type="NCBI Taxonomy" id="7950"/>
    <lineage>
        <taxon>Eukaryota</taxon>
        <taxon>Metazoa</taxon>
        <taxon>Chordata</taxon>
        <taxon>Craniata</taxon>
        <taxon>Vertebrata</taxon>
        <taxon>Euteleostomi</taxon>
        <taxon>Actinopterygii</taxon>
        <taxon>Neopterygii</taxon>
        <taxon>Teleostei</taxon>
        <taxon>Clupei</taxon>
        <taxon>Clupeiformes</taxon>
        <taxon>Clupeoidei</taxon>
        <taxon>Clupeidae</taxon>
        <taxon>Clupea</taxon>
    </lineage>
</organism>
<dbReference type="GO" id="GO:0046983">
    <property type="term" value="F:protein dimerization activity"/>
    <property type="evidence" value="ECO:0007669"/>
    <property type="project" value="InterPro"/>
</dbReference>
<evidence type="ECO:0000256" key="5">
    <source>
        <dbReference type="ARBA" id="ARBA00023015"/>
    </source>
</evidence>
<proteinExistence type="predicted"/>
<dbReference type="InterPro" id="IPR036638">
    <property type="entry name" value="HLH_DNA-bd_sf"/>
</dbReference>
<dbReference type="GO" id="GO:0007423">
    <property type="term" value="P:sensory organ development"/>
    <property type="evidence" value="ECO:0007669"/>
    <property type="project" value="TreeGrafter"/>
</dbReference>
<gene>
    <name evidence="11" type="primary">atoh1b</name>
</gene>
<reference evidence="11" key="1">
    <citation type="submission" date="2025-08" db="UniProtKB">
        <authorList>
            <consortium name="RefSeq"/>
        </authorList>
    </citation>
    <scope>IDENTIFICATION</scope>
</reference>
<dbReference type="FunFam" id="4.10.280.10:FF:000025">
    <property type="entry name" value="protein atonal homolog 7"/>
    <property type="match status" value="1"/>
</dbReference>
<name>A0A6P8GYZ5_CLUHA</name>
<keyword evidence="6" id="KW-0804">Transcription</keyword>
<dbReference type="SUPFAM" id="SSF47459">
    <property type="entry name" value="HLH, helix-loop-helix DNA-binding domain"/>
    <property type="match status" value="1"/>
</dbReference>
<evidence type="ECO:0000313" key="11">
    <source>
        <dbReference type="RefSeq" id="XP_031443236.1"/>
    </source>
</evidence>
<feature type="domain" description="BHLH" evidence="9">
    <location>
        <begin position="103"/>
        <end position="153"/>
    </location>
</feature>
<evidence type="ECO:0000256" key="3">
    <source>
        <dbReference type="ARBA" id="ARBA00022782"/>
    </source>
</evidence>
<dbReference type="GO" id="GO:0000981">
    <property type="term" value="F:DNA-binding transcription factor activity, RNA polymerase II-specific"/>
    <property type="evidence" value="ECO:0007669"/>
    <property type="project" value="TreeGrafter"/>
</dbReference>
<evidence type="ECO:0000256" key="7">
    <source>
        <dbReference type="ARBA" id="ARBA00023242"/>
    </source>
</evidence>
<keyword evidence="10" id="KW-1185">Reference proteome</keyword>
<dbReference type="GO" id="GO:0070888">
    <property type="term" value="F:E-box binding"/>
    <property type="evidence" value="ECO:0007669"/>
    <property type="project" value="TreeGrafter"/>
</dbReference>
<keyword evidence="7" id="KW-0539">Nucleus</keyword>
<dbReference type="GeneID" id="116225224"/>
<dbReference type="PANTHER" id="PTHR19290:SF150">
    <property type="entry name" value="ATONAL BHLH TRANSCRIPTION FACTOR 1B"/>
    <property type="match status" value="1"/>
</dbReference>
<dbReference type="InterPro" id="IPR011598">
    <property type="entry name" value="bHLH_dom"/>
</dbReference>
<dbReference type="GO" id="GO:0005634">
    <property type="term" value="C:nucleus"/>
    <property type="evidence" value="ECO:0007669"/>
    <property type="project" value="UniProtKB-SubCell"/>
</dbReference>
<evidence type="ECO:0000259" key="9">
    <source>
        <dbReference type="PROSITE" id="PS50888"/>
    </source>
</evidence>
<dbReference type="RefSeq" id="XP_031443236.1">
    <property type="nucleotide sequence ID" value="XM_031587376.1"/>
</dbReference>